<organism evidence="4 5">
    <name type="scientific">Podospora appendiculata</name>
    <dbReference type="NCBI Taxonomy" id="314037"/>
    <lineage>
        <taxon>Eukaryota</taxon>
        <taxon>Fungi</taxon>
        <taxon>Dikarya</taxon>
        <taxon>Ascomycota</taxon>
        <taxon>Pezizomycotina</taxon>
        <taxon>Sordariomycetes</taxon>
        <taxon>Sordariomycetidae</taxon>
        <taxon>Sordariales</taxon>
        <taxon>Podosporaceae</taxon>
        <taxon>Podospora</taxon>
    </lineage>
</organism>
<keyword evidence="5" id="KW-1185">Reference proteome</keyword>
<feature type="compositionally biased region" description="Low complexity" evidence="2">
    <location>
        <begin position="463"/>
        <end position="472"/>
    </location>
</feature>
<evidence type="ECO:0000256" key="1">
    <source>
        <dbReference type="ARBA" id="ARBA00023242"/>
    </source>
</evidence>
<feature type="compositionally biased region" description="Basic residues" evidence="2">
    <location>
        <begin position="556"/>
        <end position="567"/>
    </location>
</feature>
<feature type="compositionally biased region" description="Polar residues" evidence="2">
    <location>
        <begin position="586"/>
        <end position="595"/>
    </location>
</feature>
<dbReference type="GO" id="GO:0000981">
    <property type="term" value="F:DNA-binding transcription factor activity, RNA polymerase II-specific"/>
    <property type="evidence" value="ECO:0007669"/>
    <property type="project" value="InterPro"/>
</dbReference>
<gene>
    <name evidence="4" type="ORF">B0T22DRAFT_226714</name>
</gene>
<dbReference type="AlphaFoldDB" id="A0AAE0X5S3"/>
<feature type="compositionally biased region" description="Low complexity" evidence="2">
    <location>
        <begin position="238"/>
        <end position="247"/>
    </location>
</feature>
<evidence type="ECO:0000256" key="2">
    <source>
        <dbReference type="SAM" id="MobiDB-lite"/>
    </source>
</evidence>
<dbReference type="EMBL" id="JAULSO010000003">
    <property type="protein sequence ID" value="KAK3685702.1"/>
    <property type="molecule type" value="Genomic_DNA"/>
</dbReference>
<proteinExistence type="predicted"/>
<feature type="region of interest" description="Disordered" evidence="2">
    <location>
        <begin position="463"/>
        <end position="704"/>
    </location>
</feature>
<dbReference type="PROSITE" id="PS50048">
    <property type="entry name" value="ZN2_CY6_FUNGAL_2"/>
    <property type="match status" value="1"/>
</dbReference>
<protein>
    <submittedName>
        <fullName evidence="4">C6 finger domain-containing protein</fullName>
    </submittedName>
</protein>
<keyword evidence="1" id="KW-0539">Nucleus</keyword>
<sequence length="704" mass="74674">MELSSCVSTTASQNTNRPALSVFGANASSDLPSQHYPSPVKDKTPVSSTKHTVITMDTTFPTNRMATMPVGPDSGSVSPLTASPPRAALSKTITFELLFSETPEQRARLPLRVSIFPHDTTDSIVTTVKNFYGLYSSATVSKGVSFEDKKKNTLIARYENFCDNMIVYVRVIEEASPSSGTFSPNGIHTTPAGVQAYSHGDGHPLQAPQQFAQHVSRPTSRTSRLRSPSPNGGRGRRSTSVGTNTGSKKGRSRSSKTRVPGAQGIAGDGNGDSFNGYSSGDGASGSVSGKNKEQLGNTEISLENIVEGGRRKRAKFESSELPLFAPPQMPAATSNPSVSPARLIEHHRQSLPVVQPGQNPFSNPRPLQSPQMYNNGYVHSGMYSTPAVDDRRARNSFGYPPSSGVTPGAGMMPTPDPTVGSCMSEEDKDVAIQLMRLGTMSNISHGRTSASTLDETFSGIADAASSTGATSDAESDGEEDEHPARRQKLDASGNHKKSFQTIESHFAAPQESVEASGDDADYEDGSMAAPKINNSKPKSSSLNGAKPRSQSSSKIRSSKPSKPKVKKAASTTGAGPMTPASLPASRKQSLVSNPTLPLVPGEDDQPDLSTKPRCQRCRKSKKGCDRQRPCGRCRDAGIPAEHCISEDEGNGRKGRYGRHMGVPVKTDGLAPPTSLLPAAPIAPGSDPSTAPSNLTLDKNKKRKR</sequence>
<feature type="region of interest" description="Disordered" evidence="2">
    <location>
        <begin position="31"/>
        <end position="50"/>
    </location>
</feature>
<dbReference type="InterPro" id="IPR001138">
    <property type="entry name" value="Zn2Cys6_DnaBD"/>
</dbReference>
<reference evidence="4" key="2">
    <citation type="submission" date="2023-06" db="EMBL/GenBank/DDBJ databases">
        <authorList>
            <consortium name="Lawrence Berkeley National Laboratory"/>
            <person name="Haridas S."/>
            <person name="Hensen N."/>
            <person name="Bonometti L."/>
            <person name="Westerberg I."/>
            <person name="Brannstrom I.O."/>
            <person name="Guillou S."/>
            <person name="Cros-Aarteil S."/>
            <person name="Calhoun S."/>
            <person name="Kuo A."/>
            <person name="Mondo S."/>
            <person name="Pangilinan J."/>
            <person name="Riley R."/>
            <person name="Labutti K."/>
            <person name="Andreopoulos B."/>
            <person name="Lipzen A."/>
            <person name="Chen C."/>
            <person name="Yanf M."/>
            <person name="Daum C."/>
            <person name="Ng V."/>
            <person name="Clum A."/>
            <person name="Steindorff A."/>
            <person name="Ohm R."/>
            <person name="Martin F."/>
            <person name="Silar P."/>
            <person name="Natvig D."/>
            <person name="Lalanne C."/>
            <person name="Gautier V."/>
            <person name="Ament-Velasquez S.L."/>
            <person name="Kruys A."/>
            <person name="Hutchinson M.I."/>
            <person name="Powell A.J."/>
            <person name="Barry K."/>
            <person name="Miller A.N."/>
            <person name="Grigoriev I.V."/>
            <person name="Debuchy R."/>
            <person name="Gladieux P."/>
            <person name="Thoren M.H."/>
            <person name="Johannesson H."/>
        </authorList>
    </citation>
    <scope>NUCLEOTIDE SEQUENCE</scope>
    <source>
        <strain evidence="4">CBS 314.62</strain>
    </source>
</reference>
<evidence type="ECO:0000313" key="5">
    <source>
        <dbReference type="Proteomes" id="UP001270362"/>
    </source>
</evidence>
<dbReference type="SMART" id="SM00066">
    <property type="entry name" value="GAL4"/>
    <property type="match status" value="1"/>
</dbReference>
<feature type="region of interest" description="Disordered" evidence="2">
    <location>
        <begin position="178"/>
        <end position="295"/>
    </location>
</feature>
<feature type="compositionally biased region" description="Polar residues" evidence="2">
    <location>
        <begin position="686"/>
        <end position="696"/>
    </location>
</feature>
<feature type="compositionally biased region" description="Low complexity" evidence="2">
    <location>
        <begin position="276"/>
        <end position="289"/>
    </location>
</feature>
<feature type="domain" description="Zn(2)-C6 fungal-type" evidence="3">
    <location>
        <begin position="613"/>
        <end position="645"/>
    </location>
</feature>
<evidence type="ECO:0000259" key="3">
    <source>
        <dbReference type="PROSITE" id="PS50048"/>
    </source>
</evidence>
<evidence type="ECO:0000313" key="4">
    <source>
        <dbReference type="EMBL" id="KAK3685702.1"/>
    </source>
</evidence>
<feature type="compositionally biased region" description="Low complexity" evidence="2">
    <location>
        <begin position="530"/>
        <end position="555"/>
    </location>
</feature>
<feature type="compositionally biased region" description="Low complexity" evidence="2">
    <location>
        <begin position="669"/>
        <end position="683"/>
    </location>
</feature>
<feature type="compositionally biased region" description="Basic and acidic residues" evidence="2">
    <location>
        <begin position="622"/>
        <end position="635"/>
    </location>
</feature>
<dbReference type="CDD" id="cd00067">
    <property type="entry name" value="GAL4"/>
    <property type="match status" value="1"/>
</dbReference>
<comment type="caution">
    <text evidence="4">The sequence shown here is derived from an EMBL/GenBank/DDBJ whole genome shotgun (WGS) entry which is preliminary data.</text>
</comment>
<name>A0AAE0X5S3_9PEZI</name>
<reference evidence="4" key="1">
    <citation type="journal article" date="2023" name="Mol. Phylogenet. Evol.">
        <title>Genome-scale phylogeny and comparative genomics of the fungal order Sordariales.</title>
        <authorList>
            <person name="Hensen N."/>
            <person name="Bonometti L."/>
            <person name="Westerberg I."/>
            <person name="Brannstrom I.O."/>
            <person name="Guillou S."/>
            <person name="Cros-Aarteil S."/>
            <person name="Calhoun S."/>
            <person name="Haridas S."/>
            <person name="Kuo A."/>
            <person name="Mondo S."/>
            <person name="Pangilinan J."/>
            <person name="Riley R."/>
            <person name="LaButti K."/>
            <person name="Andreopoulos B."/>
            <person name="Lipzen A."/>
            <person name="Chen C."/>
            <person name="Yan M."/>
            <person name="Daum C."/>
            <person name="Ng V."/>
            <person name="Clum A."/>
            <person name="Steindorff A."/>
            <person name="Ohm R.A."/>
            <person name="Martin F."/>
            <person name="Silar P."/>
            <person name="Natvig D.O."/>
            <person name="Lalanne C."/>
            <person name="Gautier V."/>
            <person name="Ament-Velasquez S.L."/>
            <person name="Kruys A."/>
            <person name="Hutchinson M.I."/>
            <person name="Powell A.J."/>
            <person name="Barry K."/>
            <person name="Miller A.N."/>
            <person name="Grigoriev I.V."/>
            <person name="Debuchy R."/>
            <person name="Gladieux P."/>
            <person name="Hiltunen Thoren M."/>
            <person name="Johannesson H."/>
        </authorList>
    </citation>
    <scope>NUCLEOTIDE SEQUENCE</scope>
    <source>
        <strain evidence="4">CBS 314.62</strain>
    </source>
</reference>
<dbReference type="Proteomes" id="UP001270362">
    <property type="component" value="Unassembled WGS sequence"/>
</dbReference>
<feature type="compositionally biased region" description="Polar residues" evidence="2">
    <location>
        <begin position="178"/>
        <end position="188"/>
    </location>
</feature>
<feature type="region of interest" description="Disordered" evidence="2">
    <location>
        <begin position="63"/>
        <end position="82"/>
    </location>
</feature>
<feature type="compositionally biased region" description="Low complexity" evidence="2">
    <location>
        <begin position="216"/>
        <end position="231"/>
    </location>
</feature>
<accession>A0AAE0X5S3</accession>
<dbReference type="GO" id="GO:0008270">
    <property type="term" value="F:zinc ion binding"/>
    <property type="evidence" value="ECO:0007669"/>
    <property type="project" value="InterPro"/>
</dbReference>